<dbReference type="Proteomes" id="UP001165092">
    <property type="component" value="Unassembled WGS sequence"/>
</dbReference>
<evidence type="ECO:0008006" key="3">
    <source>
        <dbReference type="Google" id="ProtNLM"/>
    </source>
</evidence>
<reference evidence="1" key="1">
    <citation type="submission" date="2023-02" db="EMBL/GenBank/DDBJ databases">
        <title>Nocardiopsis ansamitocini NBRC 112285.</title>
        <authorList>
            <person name="Ichikawa N."/>
            <person name="Sato H."/>
            <person name="Tonouchi N."/>
        </authorList>
    </citation>
    <scope>NUCLEOTIDE SEQUENCE</scope>
    <source>
        <strain evidence="1">NBRC 112285</strain>
    </source>
</reference>
<dbReference type="EMBL" id="BSQG01000007">
    <property type="protein sequence ID" value="GLU49449.1"/>
    <property type="molecule type" value="Genomic_DNA"/>
</dbReference>
<comment type="caution">
    <text evidence="1">The sequence shown here is derived from an EMBL/GenBank/DDBJ whole genome shotgun (WGS) entry which is preliminary data.</text>
</comment>
<accession>A0A9W6P9E1</accession>
<evidence type="ECO:0000313" key="1">
    <source>
        <dbReference type="EMBL" id="GLU49449.1"/>
    </source>
</evidence>
<sequence>MTATHSTAIGLLDAGLAPLDIADDGHIDPVRARGYTHPALGERRLVRLVPDTLAPAEDAALEFLNFAAPTVSEPLSMARPRGLGYPEWALVHDPERTAEALALVKPMERAARTAATRPGAAIEAFTRLATTVPVAHLASYWEQVGRIFIAADGATTAAVMFGKAREAEIVYSLPVHETTRREAFLEFAFAGALTVKALANHAAELSRRYEPARAYTEFRELSLRRTLGGLPPWTNLPKQLRSLATAAGLDAGAEETALLRELIDIPVAAAAPGGFWRAARASTVALGRADADAARALLGLFPNGDTAFQGWWLDLLADAGALDLLSDAGEAVPGGAAGWLSRMVRHVRGWRSTTPAQLFDLLPRIAERLIADGEPLYLDGGYPGRGREVDLGLLDLCLHLGVPVHPPREGSHLDLADWAYSGRKVPRRDLASLLADPVWEPLLEQAVADYGGHQEVLEDLLPYPFLHPYVDRRLHALVGGLAGKALGEAQVTIESLSRQVRGEAFTAFPDRRAELDAVDFDEILARTLRAGILDEYGWDALDEAVRELAGDRPKKHALTTTTSWPVLTLTSQTKAIAVGPKGRVAEHDLRLPPGGKQPLAVYSGGQFLVCYRQGYDDHAYWSTDPETRLEIDNYGAVSNWRWHTTGSPAQLGADGLRLSGHRALAPGDKPAKADLRLLGDGATYWVHEHNTLREVDPVTGGRGRASLPAFLEELPVAQGEHLLLGSSSLARLPDGCGPSPLGHADGLAGFAVVRTSFGRGWGATHSYRVTTIDGRTRAVALKQGERYARPVPAGLISYPGGAEHVLSNDNGLSLHGADGAQIWSCHIGSACDCTAKLGTPYLPEVAFWHFMTARDVVASARLRSVRAADLAPLLTAAEEEHRDAAGAARTEAAAAALLADGSHTPHPSLVKGVAGIALAVVRQQRALRRKAVQVTRTAAVPVQKESAALTKGLQRFLSARPSGPSDTVAQIRTVSDFLRGSTDADAASRHPHSSVDWTGLVGAIALPAWYAVLPSTPEDVRSELVGFLGAWSETVFADPSASLDHGLIRLAGEDRIAHAAPDGRRRLGLNMAAYIPDIERRYGKFTRARRFVELRRGPALTIEAPAAEHERDRMAPGWGSPAQLQALVTAAAEHGPLTWDPEAAQLLADRTGLTRAAAVLLLTCSMRLTRWERPLAPQARTLLGLKAAEAELGATELSALGRDGLLPLFRSVLPETPEEIAGLWSPGGTLVVAERLAEAWNARFGPRLPLDGTTLAALGSLAPSAQVLDWVRMLADPAGAPALAQDTRSWLGREERGNGHRAVELFFSDRTTITLSDIVPALTALIPWAYTELPEGNPVRSGIPAVLRAVLDRLAAPDLLLFAMRSWAHGDESRNRLLEQIGGTPYRDPKGTEPFGQSGDNGVSVLVAEGAYAQLYFRPARLGDDADSRVLRAMAADSSPYGALVNHVDLLRSPGFAAIAQRVADGLPDGAYEFDPGASAPRTTEEAAQALGVSSEAARLYLQLLAMLEPTDKRVRAANGWTPARHKKAQTELVDAGLVVAAKRSRAGRSVFLPGQWIDAKAPNLPFEAWKLPLYGLTTDSMGRPEGQLTRFVALDSLPAIVDRAWQRVRGGDGPR</sequence>
<name>A0A9W6P9E1_9ACTN</name>
<gene>
    <name evidence="1" type="ORF">Nans01_38000</name>
</gene>
<organism evidence="1 2">
    <name type="scientific">Nocardiopsis ansamitocini</name>
    <dbReference type="NCBI Taxonomy" id="1670832"/>
    <lineage>
        <taxon>Bacteria</taxon>
        <taxon>Bacillati</taxon>
        <taxon>Actinomycetota</taxon>
        <taxon>Actinomycetes</taxon>
        <taxon>Streptosporangiales</taxon>
        <taxon>Nocardiopsidaceae</taxon>
        <taxon>Nocardiopsis</taxon>
    </lineage>
</organism>
<keyword evidence="2" id="KW-1185">Reference proteome</keyword>
<dbReference type="RefSeq" id="WP_285760991.1">
    <property type="nucleotide sequence ID" value="NZ_BSQG01000007.1"/>
</dbReference>
<protein>
    <recommendedName>
        <fullName evidence="3">DNA-binding protein</fullName>
    </recommendedName>
</protein>
<evidence type="ECO:0000313" key="2">
    <source>
        <dbReference type="Proteomes" id="UP001165092"/>
    </source>
</evidence>
<proteinExistence type="predicted"/>